<keyword evidence="2" id="KW-0472">Membrane</keyword>
<proteinExistence type="predicted"/>
<accession>A0A022R1I4</accession>
<name>A0A022R1I4_ERYGU</name>
<dbReference type="EMBL" id="KI630683">
    <property type="protein sequence ID" value="EYU34453.1"/>
    <property type="molecule type" value="Genomic_DNA"/>
</dbReference>
<dbReference type="EMBL" id="KI630683">
    <property type="protein sequence ID" value="EYU34452.1"/>
    <property type="molecule type" value="Genomic_DNA"/>
</dbReference>
<reference evidence="3 4" key="1">
    <citation type="journal article" date="2013" name="Proc. Natl. Acad. Sci. U.S.A.">
        <title>Fine-scale variation in meiotic recombination in Mimulus inferred from population shotgun sequencing.</title>
        <authorList>
            <person name="Hellsten U."/>
            <person name="Wright K.M."/>
            <person name="Jenkins J."/>
            <person name="Shu S."/>
            <person name="Yuan Y."/>
            <person name="Wessler S.R."/>
            <person name="Schmutz J."/>
            <person name="Willis J.H."/>
            <person name="Rokhsar D.S."/>
        </authorList>
    </citation>
    <scope>NUCLEOTIDE SEQUENCE [LARGE SCALE GENOMIC DNA]</scope>
    <source>
        <strain evidence="4">cv. DUN x IM62</strain>
    </source>
</reference>
<gene>
    <name evidence="3" type="ORF">MIMGU_mgv1a017622mg</name>
</gene>
<evidence type="ECO:0000313" key="4">
    <source>
        <dbReference type="Proteomes" id="UP000030748"/>
    </source>
</evidence>
<keyword evidence="4" id="KW-1185">Reference proteome</keyword>
<keyword evidence="2" id="KW-0812">Transmembrane</keyword>
<organism evidence="3 4">
    <name type="scientific">Erythranthe guttata</name>
    <name type="common">Yellow monkey flower</name>
    <name type="synonym">Mimulus guttatus</name>
    <dbReference type="NCBI Taxonomy" id="4155"/>
    <lineage>
        <taxon>Eukaryota</taxon>
        <taxon>Viridiplantae</taxon>
        <taxon>Streptophyta</taxon>
        <taxon>Embryophyta</taxon>
        <taxon>Tracheophyta</taxon>
        <taxon>Spermatophyta</taxon>
        <taxon>Magnoliopsida</taxon>
        <taxon>eudicotyledons</taxon>
        <taxon>Gunneridae</taxon>
        <taxon>Pentapetalae</taxon>
        <taxon>asterids</taxon>
        <taxon>lamiids</taxon>
        <taxon>Lamiales</taxon>
        <taxon>Phrymaceae</taxon>
        <taxon>Erythranthe</taxon>
    </lineage>
</organism>
<feature type="compositionally biased region" description="Pro residues" evidence="1">
    <location>
        <begin position="43"/>
        <end position="54"/>
    </location>
</feature>
<sequence length="64" mass="7025">MGYVVVVSLPVILFFLITAIGCYLLGRARGRKENLRLPQHYYGPPPVPAPPPQLLGPHTPAPHK</sequence>
<feature type="transmembrane region" description="Helical" evidence="2">
    <location>
        <begin position="6"/>
        <end position="26"/>
    </location>
</feature>
<evidence type="ECO:0000256" key="2">
    <source>
        <dbReference type="SAM" id="Phobius"/>
    </source>
</evidence>
<evidence type="ECO:0000313" key="3">
    <source>
        <dbReference type="EMBL" id="EYU34452.1"/>
    </source>
</evidence>
<keyword evidence="2" id="KW-1133">Transmembrane helix</keyword>
<protein>
    <submittedName>
        <fullName evidence="3">Uncharacterized protein</fullName>
    </submittedName>
</protein>
<dbReference type="AlphaFoldDB" id="A0A022R1I4"/>
<dbReference type="Proteomes" id="UP000030748">
    <property type="component" value="Unassembled WGS sequence"/>
</dbReference>
<evidence type="ECO:0000256" key="1">
    <source>
        <dbReference type="SAM" id="MobiDB-lite"/>
    </source>
</evidence>
<dbReference type="eggNOG" id="ENOG502SDA8">
    <property type="taxonomic scope" value="Eukaryota"/>
</dbReference>
<feature type="region of interest" description="Disordered" evidence="1">
    <location>
        <begin position="39"/>
        <end position="64"/>
    </location>
</feature>